<dbReference type="SUPFAM" id="SSF82693">
    <property type="entry name" value="Multidrug efflux transporter AcrB pore domain, PN1, PN2, PC1 and PC2 subdomains"/>
    <property type="match status" value="2"/>
</dbReference>
<dbReference type="PANTHER" id="PTHR32063:SF18">
    <property type="entry name" value="CATION EFFLUX SYSTEM PROTEIN"/>
    <property type="match status" value="1"/>
</dbReference>
<evidence type="ECO:0000256" key="1">
    <source>
        <dbReference type="SAM" id="Phobius"/>
    </source>
</evidence>
<accession>A0A934VLC0</accession>
<dbReference type="PANTHER" id="PTHR32063">
    <property type="match status" value="1"/>
</dbReference>
<feature type="transmembrane region" description="Helical" evidence="1">
    <location>
        <begin position="859"/>
        <end position="878"/>
    </location>
</feature>
<dbReference type="Gene3D" id="3.30.2090.10">
    <property type="entry name" value="Multidrug efflux transporter AcrB TolC docking domain, DN and DC subdomains"/>
    <property type="match status" value="2"/>
</dbReference>
<proteinExistence type="predicted"/>
<dbReference type="GO" id="GO:0042910">
    <property type="term" value="F:xenobiotic transmembrane transporter activity"/>
    <property type="evidence" value="ECO:0007669"/>
    <property type="project" value="TreeGrafter"/>
</dbReference>
<feature type="transmembrane region" description="Helical" evidence="1">
    <location>
        <begin position="466"/>
        <end position="493"/>
    </location>
</feature>
<dbReference type="GO" id="GO:0005886">
    <property type="term" value="C:plasma membrane"/>
    <property type="evidence" value="ECO:0007669"/>
    <property type="project" value="TreeGrafter"/>
</dbReference>
<dbReference type="Gene3D" id="3.30.70.1440">
    <property type="entry name" value="Multidrug efflux transporter AcrB pore domain"/>
    <property type="match status" value="1"/>
</dbReference>
<feature type="transmembrane region" description="Helical" evidence="1">
    <location>
        <begin position="885"/>
        <end position="905"/>
    </location>
</feature>
<comment type="caution">
    <text evidence="2">The sequence shown here is derived from an EMBL/GenBank/DDBJ whole genome shotgun (WGS) entry which is preliminary data.</text>
</comment>
<keyword evidence="3" id="KW-1185">Reference proteome</keyword>
<feature type="transmembrane region" description="Helical" evidence="1">
    <location>
        <begin position="392"/>
        <end position="415"/>
    </location>
</feature>
<dbReference type="Proteomes" id="UP000617628">
    <property type="component" value="Unassembled WGS sequence"/>
</dbReference>
<keyword evidence="1" id="KW-0812">Transmembrane</keyword>
<feature type="transmembrane region" description="Helical" evidence="1">
    <location>
        <begin position="363"/>
        <end position="380"/>
    </location>
</feature>
<dbReference type="SUPFAM" id="SSF82714">
    <property type="entry name" value="Multidrug efflux transporter AcrB TolC docking domain, DN and DC subdomains"/>
    <property type="match status" value="2"/>
</dbReference>
<dbReference type="InterPro" id="IPR027463">
    <property type="entry name" value="AcrB_DN_DC_subdom"/>
</dbReference>
<keyword evidence="1" id="KW-1133">Transmembrane helix</keyword>
<evidence type="ECO:0000313" key="3">
    <source>
        <dbReference type="Proteomes" id="UP000617628"/>
    </source>
</evidence>
<organism evidence="2 3">
    <name type="scientific">Pelagicoccus mobilis</name>
    <dbReference type="NCBI Taxonomy" id="415221"/>
    <lineage>
        <taxon>Bacteria</taxon>
        <taxon>Pseudomonadati</taxon>
        <taxon>Verrucomicrobiota</taxon>
        <taxon>Opitutia</taxon>
        <taxon>Puniceicoccales</taxon>
        <taxon>Pelagicoccaceae</taxon>
        <taxon>Pelagicoccus</taxon>
    </lineage>
</organism>
<dbReference type="AlphaFoldDB" id="A0A934VLC0"/>
<keyword evidence="1" id="KW-0472">Membrane</keyword>
<dbReference type="EMBL" id="JAENIL010000020">
    <property type="protein sequence ID" value="MBK1877596.1"/>
    <property type="molecule type" value="Genomic_DNA"/>
</dbReference>
<dbReference type="PRINTS" id="PR00702">
    <property type="entry name" value="ACRIFLAVINRP"/>
</dbReference>
<dbReference type="SUPFAM" id="SSF82866">
    <property type="entry name" value="Multidrug efflux transporter AcrB transmembrane domain"/>
    <property type="match status" value="2"/>
</dbReference>
<dbReference type="InterPro" id="IPR001036">
    <property type="entry name" value="Acrflvin-R"/>
</dbReference>
<feature type="transmembrane region" description="Helical" evidence="1">
    <location>
        <begin position="986"/>
        <end position="1009"/>
    </location>
</feature>
<dbReference type="RefSeq" id="WP_200355810.1">
    <property type="nucleotide sequence ID" value="NZ_JAENIL010000020.1"/>
</dbReference>
<name>A0A934VLC0_9BACT</name>
<protein>
    <submittedName>
        <fullName evidence="2">Efflux RND transporter permease subunit</fullName>
    </submittedName>
</protein>
<dbReference type="Gene3D" id="3.30.70.1430">
    <property type="entry name" value="Multidrug efflux transporter AcrB pore domain"/>
    <property type="match status" value="2"/>
</dbReference>
<evidence type="ECO:0000313" key="2">
    <source>
        <dbReference type="EMBL" id="MBK1877596.1"/>
    </source>
</evidence>
<feature type="transmembrane region" description="Helical" evidence="1">
    <location>
        <begin position="911"/>
        <end position="932"/>
    </location>
</feature>
<gene>
    <name evidence="2" type="ORF">JIN87_12030</name>
</gene>
<dbReference type="Gene3D" id="3.30.70.1320">
    <property type="entry name" value="Multidrug efflux transporter AcrB pore domain like"/>
    <property type="match status" value="1"/>
</dbReference>
<reference evidence="2" key="1">
    <citation type="submission" date="2021-01" db="EMBL/GenBank/DDBJ databases">
        <title>Modified the classification status of verrucomicrobia.</title>
        <authorList>
            <person name="Feng X."/>
        </authorList>
    </citation>
    <scope>NUCLEOTIDE SEQUENCE</scope>
    <source>
        <strain evidence="2">KCTC 13126</strain>
    </source>
</reference>
<feature type="transmembrane region" description="Helical" evidence="1">
    <location>
        <begin position="522"/>
        <end position="543"/>
    </location>
</feature>
<feature type="transmembrane region" description="Helical" evidence="1">
    <location>
        <begin position="338"/>
        <end position="356"/>
    </location>
</feature>
<feature type="transmembrane region" description="Helical" evidence="1">
    <location>
        <begin position="960"/>
        <end position="980"/>
    </location>
</feature>
<dbReference type="Gene3D" id="1.20.1640.10">
    <property type="entry name" value="Multidrug efflux transporter AcrB transmembrane domain"/>
    <property type="match status" value="2"/>
</dbReference>
<feature type="transmembrane region" description="Helical" evidence="1">
    <location>
        <begin position="12"/>
        <end position="29"/>
    </location>
</feature>
<feature type="transmembrane region" description="Helical" evidence="1">
    <location>
        <begin position="436"/>
        <end position="454"/>
    </location>
</feature>
<dbReference type="Pfam" id="PF00873">
    <property type="entry name" value="ACR_tran"/>
    <property type="match status" value="1"/>
</dbReference>
<sequence length="1020" mass="110761">MSIAEFTIKNKLLSVIAILIFFFGGWSAYQNMARFEDPEFTIRIAQINTPYPGASPLEVAEEVTDPLEKALQQLQEVETITSTSLDGMSEIQVEIKYEFSKSKSDLQLIWSKVRNKMKDAERSLPPGAGSPIVNDDFGDVFGLYYFLTGEGYDLAELRSYAKDLQSTLLKAEGVAKVAIGGEASEAIFVEISREKIAALEVAVSNVYNVLAAQNSVVAAGDLRIGDQRIVIDPTGAIDSVESIRNTLVSTSSAGKLIYLSDVARVWRGFQTPETKVFRYNRQPALAIGVSNILGANVVKMGEAVDAKLAEAEGLRPIGMELHEYYHQGKIVEASVKDFVVNVIAALVIVIVTLLIFMGFRSALVIGTVLLLTIMATLLTMEQSGIPMHRISLGALIIALGMMVDNAIVVTEGILVGVQRGSKKLDIAKSIVTQTKWPLLGGTLVGIIAFAPIGFAPGSTAEYTGHLFWVILISLLYSWLFAITATPLFCYWLFPESADGQQSSEKEEASFYRHYRSLVGRALSSRWLVVGAAFGMFLASMWGFKFVKSGFFPESTSPQFVVDFWLPQGTDIDRTRKDAVAIEAFVSGMEGVDAVQTLIGAGGLRYMLIYDGQSPNSSYAQLLVKVDDSKRIGVMIPEVQAFVDTNFPNAQAKVWRFVLGPGGGSKIEAVFKGPDPAVLRRLANEAKAIMVADGGALSIKDDWRQPVPVIEPIYSESKGRKAGVSREDLAVALQANFSGRSVGAYREGNDLIPIIARAPESERIGVQDITSVLVASSTTGRVVPVEQVVDGFKTIWRDGLVKREDRTWTIKAQCDPLPGELASDLQARMMEKISAIEIPGGYVLEWGGEYGDSKESNDSLASTLPLGFGAMVLVVVVLFGALRQPIVIWLAVPLSLIGVVVGLVATGTPLEFMAILGLLSLSGLLIKNAIVLVDQIDFEIRNGVPRYDAVVNSAVSRMRPVMMGTLTTVLGVIPLFLDAFFKSMAVVLVFGLTFATVLTLVVVPALYTLFFRIRLEESDNV</sequence>